<dbReference type="PROSITE" id="PS50088">
    <property type="entry name" value="ANK_REPEAT"/>
    <property type="match status" value="1"/>
</dbReference>
<dbReference type="InterPro" id="IPR002110">
    <property type="entry name" value="Ankyrin_rpt"/>
</dbReference>
<feature type="repeat" description="ANK" evidence="5">
    <location>
        <begin position="182"/>
        <end position="214"/>
    </location>
</feature>
<keyword evidence="6" id="KW-0732">Signal</keyword>
<dbReference type="PROSITE" id="PS51485">
    <property type="entry name" value="PHYTOCYANIN"/>
    <property type="match status" value="1"/>
</dbReference>
<evidence type="ECO:0000256" key="1">
    <source>
        <dbReference type="ARBA" id="ARBA00022723"/>
    </source>
</evidence>
<keyword evidence="2" id="KW-0186">Copper</keyword>
<dbReference type="CDD" id="cd04216">
    <property type="entry name" value="Phytocyanin"/>
    <property type="match status" value="1"/>
</dbReference>
<evidence type="ECO:0000259" key="7">
    <source>
        <dbReference type="PROSITE" id="PS51485"/>
    </source>
</evidence>
<dbReference type="EMBL" id="CM007381">
    <property type="protein sequence ID" value="ONK79536.1"/>
    <property type="molecule type" value="Genomic_DNA"/>
</dbReference>
<dbReference type="InterPro" id="IPR039391">
    <property type="entry name" value="Phytocyanin-like"/>
</dbReference>
<dbReference type="Gene3D" id="2.60.40.420">
    <property type="entry name" value="Cupredoxins - blue copper proteins"/>
    <property type="match status" value="1"/>
</dbReference>
<evidence type="ECO:0000256" key="6">
    <source>
        <dbReference type="SAM" id="SignalP"/>
    </source>
</evidence>
<keyword evidence="9" id="KW-1185">Reference proteome</keyword>
<protein>
    <recommendedName>
        <fullName evidence="4">Plantacyanin</fullName>
    </recommendedName>
</protein>
<organism evidence="8 9">
    <name type="scientific">Asparagus officinalis</name>
    <name type="common">Garden asparagus</name>
    <dbReference type="NCBI Taxonomy" id="4686"/>
    <lineage>
        <taxon>Eukaryota</taxon>
        <taxon>Viridiplantae</taxon>
        <taxon>Streptophyta</taxon>
        <taxon>Embryophyta</taxon>
        <taxon>Tracheophyta</taxon>
        <taxon>Spermatophyta</taxon>
        <taxon>Magnoliopsida</taxon>
        <taxon>Liliopsida</taxon>
        <taxon>Asparagales</taxon>
        <taxon>Asparagaceae</taxon>
        <taxon>Asparagoideae</taxon>
        <taxon>Asparagus</taxon>
    </lineage>
</organism>
<dbReference type="Pfam" id="PF02298">
    <property type="entry name" value="Cu_bind_like"/>
    <property type="match status" value="1"/>
</dbReference>
<proteinExistence type="predicted"/>
<dbReference type="FunFam" id="2.60.40.420:FF:000013">
    <property type="entry name" value="basic blue protein-like"/>
    <property type="match status" value="1"/>
</dbReference>
<evidence type="ECO:0000313" key="9">
    <source>
        <dbReference type="Proteomes" id="UP000243459"/>
    </source>
</evidence>
<dbReference type="AlphaFoldDB" id="A0A5P1FML0"/>
<dbReference type="InterPro" id="IPR008972">
    <property type="entry name" value="Cupredoxin"/>
</dbReference>
<name>A0A5P1FML0_ASPOF</name>
<evidence type="ECO:0000256" key="5">
    <source>
        <dbReference type="PROSITE-ProRule" id="PRU00023"/>
    </source>
</evidence>
<gene>
    <name evidence="8" type="ORF">A4U43_C01F7350</name>
</gene>
<accession>A0A5P1FML0</accession>
<keyword evidence="5" id="KW-0040">ANK repeat</keyword>
<reference evidence="9" key="1">
    <citation type="journal article" date="2017" name="Nat. Commun.">
        <title>The asparagus genome sheds light on the origin and evolution of a young Y chromosome.</title>
        <authorList>
            <person name="Harkess A."/>
            <person name="Zhou J."/>
            <person name="Xu C."/>
            <person name="Bowers J.E."/>
            <person name="Van der Hulst R."/>
            <person name="Ayyampalayam S."/>
            <person name="Mercati F."/>
            <person name="Riccardi P."/>
            <person name="McKain M.R."/>
            <person name="Kakrana A."/>
            <person name="Tang H."/>
            <person name="Ray J."/>
            <person name="Groenendijk J."/>
            <person name="Arikit S."/>
            <person name="Mathioni S.M."/>
            <person name="Nakano M."/>
            <person name="Shan H."/>
            <person name="Telgmann-Rauber A."/>
            <person name="Kanno A."/>
            <person name="Yue Z."/>
            <person name="Chen H."/>
            <person name="Li W."/>
            <person name="Chen Y."/>
            <person name="Xu X."/>
            <person name="Zhang Y."/>
            <person name="Luo S."/>
            <person name="Chen H."/>
            <person name="Gao J."/>
            <person name="Mao Z."/>
            <person name="Pires J.C."/>
            <person name="Luo M."/>
            <person name="Kudrna D."/>
            <person name="Wing R.A."/>
            <person name="Meyers B.C."/>
            <person name="Yi K."/>
            <person name="Kong H."/>
            <person name="Lavrijsen P."/>
            <person name="Sunseri F."/>
            <person name="Falavigna A."/>
            <person name="Ye Y."/>
            <person name="Leebens-Mack J.H."/>
            <person name="Chen G."/>
        </authorList>
    </citation>
    <scope>NUCLEOTIDE SEQUENCE [LARGE SCALE GENOMIC DNA]</scope>
    <source>
        <strain evidence="9">cv. DH0086</strain>
    </source>
</reference>
<dbReference type="PROSITE" id="PS50297">
    <property type="entry name" value="ANK_REP_REGION"/>
    <property type="match status" value="1"/>
</dbReference>
<dbReference type="InterPro" id="IPR003245">
    <property type="entry name" value="Phytocyanin_dom"/>
</dbReference>
<evidence type="ECO:0000256" key="4">
    <source>
        <dbReference type="ARBA" id="ARBA00082491"/>
    </source>
</evidence>
<evidence type="ECO:0000256" key="3">
    <source>
        <dbReference type="ARBA" id="ARBA00023157"/>
    </source>
</evidence>
<dbReference type="GO" id="GO:0046872">
    <property type="term" value="F:metal ion binding"/>
    <property type="evidence" value="ECO:0007669"/>
    <property type="project" value="UniProtKB-KW"/>
</dbReference>
<evidence type="ECO:0000313" key="8">
    <source>
        <dbReference type="EMBL" id="ONK79536.1"/>
    </source>
</evidence>
<dbReference type="PROSITE" id="PS00196">
    <property type="entry name" value="COPPER_BLUE"/>
    <property type="match status" value="1"/>
</dbReference>
<feature type="signal peptide" evidence="6">
    <location>
        <begin position="1"/>
        <end position="29"/>
    </location>
</feature>
<dbReference type="GO" id="GO:0009055">
    <property type="term" value="F:electron transfer activity"/>
    <property type="evidence" value="ECO:0007669"/>
    <property type="project" value="InterPro"/>
</dbReference>
<dbReference type="Gramene" id="ONK79536">
    <property type="protein sequence ID" value="ONK79536"/>
    <property type="gene ID" value="A4U43_C01F7350"/>
</dbReference>
<dbReference type="SUPFAM" id="SSF49503">
    <property type="entry name" value="Cupredoxins"/>
    <property type="match status" value="1"/>
</dbReference>
<feature type="chain" id="PRO_5024451108" description="Plantacyanin" evidence="6">
    <location>
        <begin position="30"/>
        <end position="219"/>
    </location>
</feature>
<dbReference type="PANTHER" id="PTHR33021:SF520">
    <property type="entry name" value="OS11G0428800 PROTEIN"/>
    <property type="match status" value="1"/>
</dbReference>
<dbReference type="InterPro" id="IPR028871">
    <property type="entry name" value="BlueCu_1_BS"/>
</dbReference>
<sequence>MDQGRGSCMTEVAVLAILVIVCSPSCSFAATYIVGDSQGWGFSASYKDWANGKPFTAGDTLVFNYQSGVHNVVPVTASEYGSCKATGKASTSGNDKFTLKKGANYFLCSIPGHCSSGMKIEVTGRPAHLAVARRDHVALRRLILTLPRLPEAEEVTTEEESIASERAAEAVSAVIDRRDVPKRETPLHLAVRLRDPTSVEILMSAGASGFRQNAKASGR</sequence>
<feature type="domain" description="Phytocyanin" evidence="7">
    <location>
        <begin position="30"/>
        <end position="126"/>
    </location>
</feature>
<dbReference type="PANTHER" id="PTHR33021">
    <property type="entry name" value="BLUE COPPER PROTEIN"/>
    <property type="match status" value="1"/>
</dbReference>
<keyword evidence="1" id="KW-0479">Metal-binding</keyword>
<keyword evidence="3" id="KW-1015">Disulfide bond</keyword>
<dbReference type="GO" id="GO:0005886">
    <property type="term" value="C:plasma membrane"/>
    <property type="evidence" value="ECO:0007669"/>
    <property type="project" value="TreeGrafter"/>
</dbReference>
<dbReference type="Proteomes" id="UP000243459">
    <property type="component" value="Chromosome 1"/>
</dbReference>
<evidence type="ECO:0000256" key="2">
    <source>
        <dbReference type="ARBA" id="ARBA00023008"/>
    </source>
</evidence>